<dbReference type="InterPro" id="IPR036396">
    <property type="entry name" value="Cyt_P450_sf"/>
</dbReference>
<dbReference type="GO" id="GO:0004497">
    <property type="term" value="F:monooxygenase activity"/>
    <property type="evidence" value="ECO:0007669"/>
    <property type="project" value="UniProtKB-KW"/>
</dbReference>
<evidence type="ECO:0008006" key="10">
    <source>
        <dbReference type="Google" id="ProtNLM"/>
    </source>
</evidence>
<keyword evidence="5" id="KW-0472">Membrane</keyword>
<dbReference type="PROSITE" id="PS00086">
    <property type="entry name" value="CYTOCHROME_P450"/>
    <property type="match status" value="1"/>
</dbReference>
<proteinExistence type="inferred from homology"/>
<keyword evidence="7" id="KW-0560">Oxidoreductase</keyword>
<evidence type="ECO:0000256" key="6">
    <source>
        <dbReference type="ARBA" id="ARBA00023004"/>
    </source>
</evidence>
<sequence>MKDRKNLQVIYEAMRCGNVVKFLHRKSLLVIPSGWKVLPIFYGVHLDQALHENPTKFDPWRWAVYYKEMSKKVTVFGGGVRLCPGAELAKV</sequence>
<dbReference type="PANTHER" id="PTHR24286:SF159">
    <property type="entry name" value="CYTOCHROME P450, FAMILY 724, SUBFAMILY A, POLYPEPTIDE 1"/>
    <property type="match status" value="1"/>
</dbReference>
<dbReference type="PANTHER" id="PTHR24286">
    <property type="entry name" value="CYTOCHROME P450 26"/>
    <property type="match status" value="1"/>
</dbReference>
<accession>M5VXB2</accession>
<keyword evidence="5" id="KW-1133">Transmembrane helix</keyword>
<dbReference type="GO" id="GO:0016705">
    <property type="term" value="F:oxidoreductase activity, acting on paired donors, with incorporation or reduction of molecular oxygen"/>
    <property type="evidence" value="ECO:0007669"/>
    <property type="project" value="InterPro"/>
</dbReference>
<dbReference type="EMBL" id="CM007657">
    <property type="protein sequence ID" value="ONH94542.1"/>
    <property type="molecule type" value="Genomic_DNA"/>
</dbReference>
<keyword evidence="4 7" id="KW-0479">Metal-binding</keyword>
<evidence type="ECO:0000256" key="1">
    <source>
        <dbReference type="ARBA" id="ARBA00004167"/>
    </source>
</evidence>
<evidence type="ECO:0000256" key="7">
    <source>
        <dbReference type="RuleBase" id="RU000461"/>
    </source>
</evidence>
<evidence type="ECO:0000313" key="9">
    <source>
        <dbReference type="Proteomes" id="UP000006882"/>
    </source>
</evidence>
<dbReference type="Pfam" id="PF00067">
    <property type="entry name" value="p450"/>
    <property type="match status" value="1"/>
</dbReference>
<dbReference type="HOGENOM" id="CLU_2431150_0_0_1"/>
<dbReference type="Gramene" id="ONH94542">
    <property type="protein sequence ID" value="ONH94542"/>
    <property type="gene ID" value="PRUPE_7G021800"/>
</dbReference>
<dbReference type="eggNOG" id="KOG0157">
    <property type="taxonomic scope" value="Eukaryota"/>
</dbReference>
<dbReference type="InterPro" id="IPR001128">
    <property type="entry name" value="Cyt_P450"/>
</dbReference>
<evidence type="ECO:0000256" key="2">
    <source>
        <dbReference type="ARBA" id="ARBA00010617"/>
    </source>
</evidence>
<dbReference type="SUPFAM" id="SSF48264">
    <property type="entry name" value="Cytochrome P450"/>
    <property type="match status" value="1"/>
</dbReference>
<dbReference type="GO" id="GO:0020037">
    <property type="term" value="F:heme binding"/>
    <property type="evidence" value="ECO:0007669"/>
    <property type="project" value="InterPro"/>
</dbReference>
<dbReference type="Proteomes" id="UP000006882">
    <property type="component" value="Chromosome G7"/>
</dbReference>
<evidence type="ECO:0000256" key="5">
    <source>
        <dbReference type="ARBA" id="ARBA00022989"/>
    </source>
</evidence>
<evidence type="ECO:0000256" key="4">
    <source>
        <dbReference type="ARBA" id="ARBA00022723"/>
    </source>
</evidence>
<comment type="subcellular location">
    <subcellularLocation>
        <location evidence="1">Membrane</location>
        <topology evidence="1">Single-pass membrane protein</topology>
    </subcellularLocation>
</comment>
<protein>
    <recommendedName>
        <fullName evidence="10">Cytochrome P450</fullName>
    </recommendedName>
</protein>
<dbReference type="Gene3D" id="1.10.630.10">
    <property type="entry name" value="Cytochrome P450"/>
    <property type="match status" value="1"/>
</dbReference>
<dbReference type="GO" id="GO:0005506">
    <property type="term" value="F:iron ion binding"/>
    <property type="evidence" value="ECO:0007669"/>
    <property type="project" value="InterPro"/>
</dbReference>
<keyword evidence="9" id="KW-1185">Reference proteome</keyword>
<gene>
    <name evidence="8" type="ORF">PRUPE_7G021800</name>
</gene>
<dbReference type="InterPro" id="IPR017972">
    <property type="entry name" value="Cyt_P450_CS"/>
</dbReference>
<keyword evidence="7" id="KW-0503">Monooxygenase</keyword>
<organism evidence="8 9">
    <name type="scientific">Prunus persica</name>
    <name type="common">Peach</name>
    <name type="synonym">Amygdalus persica</name>
    <dbReference type="NCBI Taxonomy" id="3760"/>
    <lineage>
        <taxon>Eukaryota</taxon>
        <taxon>Viridiplantae</taxon>
        <taxon>Streptophyta</taxon>
        <taxon>Embryophyta</taxon>
        <taxon>Tracheophyta</taxon>
        <taxon>Spermatophyta</taxon>
        <taxon>Magnoliopsida</taxon>
        <taxon>eudicotyledons</taxon>
        <taxon>Gunneridae</taxon>
        <taxon>Pentapetalae</taxon>
        <taxon>rosids</taxon>
        <taxon>fabids</taxon>
        <taxon>Rosales</taxon>
        <taxon>Rosaceae</taxon>
        <taxon>Amygdaloideae</taxon>
        <taxon>Amygdaleae</taxon>
        <taxon>Prunus</taxon>
    </lineage>
</organism>
<comment type="similarity">
    <text evidence="2 7">Belongs to the cytochrome P450 family.</text>
</comment>
<keyword evidence="7" id="KW-0349">Heme</keyword>
<keyword evidence="3" id="KW-0812">Transmembrane</keyword>
<reference evidence="8 9" key="1">
    <citation type="journal article" date="2013" name="Nat. Genet.">
        <title>The high-quality draft genome of peach (Prunus persica) identifies unique patterns of genetic diversity, domestication and genome evolution.</title>
        <authorList>
            <consortium name="International Peach Genome Initiative"/>
            <person name="Verde I."/>
            <person name="Abbott A.G."/>
            <person name="Scalabrin S."/>
            <person name="Jung S."/>
            <person name="Shu S."/>
            <person name="Marroni F."/>
            <person name="Zhebentyayeva T."/>
            <person name="Dettori M.T."/>
            <person name="Grimwood J."/>
            <person name="Cattonaro F."/>
            <person name="Zuccolo A."/>
            <person name="Rossini L."/>
            <person name="Jenkins J."/>
            <person name="Vendramin E."/>
            <person name="Meisel L.A."/>
            <person name="Decroocq V."/>
            <person name="Sosinski B."/>
            <person name="Prochnik S."/>
            <person name="Mitros T."/>
            <person name="Policriti A."/>
            <person name="Cipriani G."/>
            <person name="Dondini L."/>
            <person name="Ficklin S."/>
            <person name="Goodstein D.M."/>
            <person name="Xuan P."/>
            <person name="Del Fabbro C."/>
            <person name="Aramini V."/>
            <person name="Copetti D."/>
            <person name="Gonzalez S."/>
            <person name="Horner D.S."/>
            <person name="Falchi R."/>
            <person name="Lucas S."/>
            <person name="Mica E."/>
            <person name="Maldonado J."/>
            <person name="Lazzari B."/>
            <person name="Bielenberg D."/>
            <person name="Pirona R."/>
            <person name="Miculan M."/>
            <person name="Barakat A."/>
            <person name="Testolin R."/>
            <person name="Stella A."/>
            <person name="Tartarini S."/>
            <person name="Tonutti P."/>
            <person name="Arus P."/>
            <person name="Orellana A."/>
            <person name="Wells C."/>
            <person name="Main D."/>
            <person name="Vizzotto G."/>
            <person name="Silva H."/>
            <person name="Salamini F."/>
            <person name="Schmutz J."/>
            <person name="Morgante M."/>
            <person name="Rokhsar D.S."/>
        </authorList>
    </citation>
    <scope>NUCLEOTIDE SEQUENCE [LARGE SCALE GENOMIC DNA]</scope>
    <source>
        <strain evidence="9">cv. Nemared</strain>
    </source>
</reference>
<name>M5VXB2_PRUPE</name>
<evidence type="ECO:0000313" key="8">
    <source>
        <dbReference type="EMBL" id="ONH94542.1"/>
    </source>
</evidence>
<keyword evidence="6 7" id="KW-0408">Iron</keyword>
<dbReference type="GO" id="GO:0016020">
    <property type="term" value="C:membrane"/>
    <property type="evidence" value="ECO:0007669"/>
    <property type="project" value="UniProtKB-SubCell"/>
</dbReference>
<dbReference type="AlphaFoldDB" id="M5VXB2"/>
<evidence type="ECO:0000256" key="3">
    <source>
        <dbReference type="ARBA" id="ARBA00022692"/>
    </source>
</evidence>